<dbReference type="Gene3D" id="3.30.930.10">
    <property type="entry name" value="Bira Bifunctional Protein, Domain 2"/>
    <property type="match status" value="1"/>
</dbReference>
<dbReference type="AlphaFoldDB" id="A0A6J0B3C0"/>
<dbReference type="SUPFAM" id="SSF52954">
    <property type="entry name" value="Class II aaRS ABD-related"/>
    <property type="match status" value="1"/>
</dbReference>
<accession>A0A6J0B3C0</accession>
<dbReference type="PANTHER" id="PTHR10745:SF8">
    <property type="entry name" value="DNA POLYMERASE SUBUNIT GAMMA-2, MITOCHONDRIAL"/>
    <property type="match status" value="1"/>
</dbReference>
<dbReference type="GO" id="GO:0005739">
    <property type="term" value="C:mitochondrion"/>
    <property type="evidence" value="ECO:0007669"/>
    <property type="project" value="TreeGrafter"/>
</dbReference>
<dbReference type="Proteomes" id="UP000829291">
    <property type="component" value="Chromosome 3"/>
</dbReference>
<dbReference type="GeneID" id="107216807"/>
<dbReference type="RefSeq" id="XP_015509584.1">
    <property type="nucleotide sequence ID" value="XM_015654098.2"/>
</dbReference>
<keyword evidence="1" id="KW-1185">Reference proteome</keyword>
<proteinExistence type="predicted"/>
<protein>
    <submittedName>
        <fullName evidence="2">DNA polymerase subunit gamma-2, mitochondrial</fullName>
    </submittedName>
</protein>
<dbReference type="FunCoup" id="A0A6J0B3C0">
    <property type="interactions" value="91"/>
</dbReference>
<dbReference type="InterPro" id="IPR036621">
    <property type="entry name" value="Anticodon-bd_dom_sf"/>
</dbReference>
<evidence type="ECO:0000313" key="2">
    <source>
        <dbReference type="RefSeq" id="XP_015509584.1"/>
    </source>
</evidence>
<dbReference type="OrthoDB" id="5394539at2759"/>
<gene>
    <name evidence="2" type="primary">LOC107216807</name>
</gene>
<dbReference type="InterPro" id="IPR045864">
    <property type="entry name" value="aa-tRNA-synth_II/BPL/LPL"/>
</dbReference>
<dbReference type="Gene3D" id="3.40.50.800">
    <property type="entry name" value="Anticodon-binding domain"/>
    <property type="match status" value="1"/>
</dbReference>
<dbReference type="KEGG" id="nlo:107216807"/>
<dbReference type="CTD" id="136040168"/>
<dbReference type="GO" id="GO:0006264">
    <property type="term" value="P:mitochondrial DNA replication"/>
    <property type="evidence" value="ECO:0007669"/>
    <property type="project" value="TreeGrafter"/>
</dbReference>
<dbReference type="InParanoid" id="A0A6J0B3C0"/>
<dbReference type="PANTHER" id="PTHR10745">
    <property type="entry name" value="GLYCYL-TRNA SYNTHETASE/DNA POLYMERASE SUBUNIT GAMMA-2"/>
    <property type="match status" value="1"/>
</dbReference>
<dbReference type="InterPro" id="IPR027031">
    <property type="entry name" value="Gly-tRNA_synthase/POLG2"/>
</dbReference>
<evidence type="ECO:0000313" key="1">
    <source>
        <dbReference type="Proteomes" id="UP000829291"/>
    </source>
</evidence>
<reference evidence="2" key="1">
    <citation type="submission" date="2025-08" db="UniProtKB">
        <authorList>
            <consortium name="RefSeq"/>
        </authorList>
    </citation>
    <scope>IDENTIFICATION</scope>
    <source>
        <tissue evidence="2">Thorax and Abdomen</tissue>
    </source>
</reference>
<sequence>MKANKILSLLGTDFLTVSETEFIYGPSGRFLLRNVEDVWWKYCVVSEKYNVYPTQISQVSRTLRYLRDSRCDGLPFGLASIETTENDQRQSKMLDLPLPPLCTRMSVMTFGEKTSAKDLFYRKQRERKAWWRKFSNNPSRFVTTNSEKNENREVMSIQAHLPSQDLSVEVVSFGKVECYLQNCQSGSISEAYIVEHTTSLELAVLTLLCDGYAEDKKSLHLHPKLAPYKALIMPDNTGNEELLQLVVYLNNQLKAESLNTIVSSTSNDVHVLQVPYMILVDNDSLRTGIVQVTNQLTTISERVHITDLVKNIAACCT</sequence>
<organism evidence="2">
    <name type="scientific">Neodiprion lecontei</name>
    <name type="common">Redheaded pine sawfly</name>
    <dbReference type="NCBI Taxonomy" id="441921"/>
    <lineage>
        <taxon>Eukaryota</taxon>
        <taxon>Metazoa</taxon>
        <taxon>Ecdysozoa</taxon>
        <taxon>Arthropoda</taxon>
        <taxon>Hexapoda</taxon>
        <taxon>Insecta</taxon>
        <taxon>Pterygota</taxon>
        <taxon>Neoptera</taxon>
        <taxon>Endopterygota</taxon>
        <taxon>Hymenoptera</taxon>
        <taxon>Tenthredinoidea</taxon>
        <taxon>Diprionidae</taxon>
        <taxon>Diprioninae</taxon>
        <taxon>Neodiprion</taxon>
    </lineage>
</organism>
<name>A0A6J0B3C0_NEOLC</name>
<dbReference type="SUPFAM" id="SSF55681">
    <property type="entry name" value="Class II aaRS and biotin synthetases"/>
    <property type="match status" value="1"/>
</dbReference>